<evidence type="ECO:0000256" key="4">
    <source>
        <dbReference type="SAM" id="MobiDB-lite"/>
    </source>
</evidence>
<reference evidence="6 7" key="1">
    <citation type="submission" date="2018-08" db="EMBL/GenBank/DDBJ databases">
        <title>Erythrobacter zhengii sp.nov., a bacterium isolated from deep-sea sediment.</title>
        <authorList>
            <person name="Fang C."/>
            <person name="Wu Y.-H."/>
            <person name="Sun C."/>
            <person name="Wang H."/>
            <person name="Cheng H."/>
            <person name="Meng F.-X."/>
            <person name="Wang C.-S."/>
            <person name="Xu X.-W."/>
        </authorList>
    </citation>
    <scope>NUCLEOTIDE SEQUENCE [LARGE SCALE GENOMIC DNA]</scope>
    <source>
        <strain evidence="6 7">CCTCC AB 2015396</strain>
    </source>
</reference>
<dbReference type="PANTHER" id="PTHR30629:SF2">
    <property type="entry name" value="PROPHAGE INTEGRASE INTS-RELATED"/>
    <property type="match status" value="1"/>
</dbReference>
<sequence length="213" mass="24205">MGELVQQQAVARANRQHPARRSRSTILRHAGRTPDGGITQTKWPPAIAGRFKLRKAEWHEFDLEGAVWRIPGEKMKMSQPHAVPLSSQVVELLGQLRALSNAGSYLFPAFHTTRRCMSENTLNSALRRLGYGGDEMTSHGFRAVASTLLNESGLWHPDAIERSLAHKDPDQVRAAYHRGAHWAERVRMMQWWSDHLEQLRDGAKIFTPVFRRA</sequence>
<dbReference type="Proteomes" id="UP000265366">
    <property type="component" value="Unassembled WGS sequence"/>
</dbReference>
<dbReference type="InterPro" id="IPR050808">
    <property type="entry name" value="Phage_Integrase"/>
</dbReference>
<dbReference type="Pfam" id="PF00589">
    <property type="entry name" value="Phage_integrase"/>
    <property type="match status" value="1"/>
</dbReference>
<dbReference type="GO" id="GO:0015074">
    <property type="term" value="P:DNA integration"/>
    <property type="evidence" value="ECO:0007669"/>
    <property type="project" value="UniProtKB-KW"/>
</dbReference>
<keyword evidence="3" id="KW-0233">DNA recombination</keyword>
<keyword evidence="7" id="KW-1185">Reference proteome</keyword>
<evidence type="ECO:0000256" key="3">
    <source>
        <dbReference type="ARBA" id="ARBA00023172"/>
    </source>
</evidence>
<dbReference type="InterPro" id="IPR013762">
    <property type="entry name" value="Integrase-like_cat_sf"/>
</dbReference>
<dbReference type="EMBL" id="QXFM01000106">
    <property type="protein sequence ID" value="RIV84378.1"/>
    <property type="molecule type" value="Genomic_DNA"/>
</dbReference>
<accession>A0A3A1P6T2</accession>
<feature type="compositionally biased region" description="Basic residues" evidence="4">
    <location>
        <begin position="14"/>
        <end position="23"/>
    </location>
</feature>
<evidence type="ECO:0000256" key="1">
    <source>
        <dbReference type="ARBA" id="ARBA00008857"/>
    </source>
</evidence>
<dbReference type="SUPFAM" id="SSF56349">
    <property type="entry name" value="DNA breaking-rejoining enzymes"/>
    <property type="match status" value="1"/>
</dbReference>
<keyword evidence="2" id="KW-0229">DNA integration</keyword>
<evidence type="ECO:0000313" key="7">
    <source>
        <dbReference type="Proteomes" id="UP000265366"/>
    </source>
</evidence>
<dbReference type="InterPro" id="IPR002104">
    <property type="entry name" value="Integrase_catalytic"/>
</dbReference>
<dbReference type="GO" id="GO:0003677">
    <property type="term" value="F:DNA binding"/>
    <property type="evidence" value="ECO:0007669"/>
    <property type="project" value="InterPro"/>
</dbReference>
<feature type="compositionally biased region" description="Low complexity" evidence="4">
    <location>
        <begin position="1"/>
        <end position="13"/>
    </location>
</feature>
<gene>
    <name evidence="6" type="ORF">D2V17_11825</name>
</gene>
<dbReference type="PANTHER" id="PTHR30629">
    <property type="entry name" value="PROPHAGE INTEGRASE"/>
    <property type="match status" value="1"/>
</dbReference>
<proteinExistence type="inferred from homology"/>
<dbReference type="GO" id="GO:0006310">
    <property type="term" value="P:DNA recombination"/>
    <property type="evidence" value="ECO:0007669"/>
    <property type="project" value="UniProtKB-KW"/>
</dbReference>
<comment type="similarity">
    <text evidence="1">Belongs to the 'phage' integrase family.</text>
</comment>
<evidence type="ECO:0000259" key="5">
    <source>
        <dbReference type="Pfam" id="PF00589"/>
    </source>
</evidence>
<feature type="region of interest" description="Disordered" evidence="4">
    <location>
        <begin position="1"/>
        <end position="40"/>
    </location>
</feature>
<name>A0A3A1P6T2_9SPHN</name>
<dbReference type="Gene3D" id="1.10.443.10">
    <property type="entry name" value="Intergrase catalytic core"/>
    <property type="match status" value="1"/>
</dbReference>
<dbReference type="InterPro" id="IPR011010">
    <property type="entry name" value="DNA_brk_join_enz"/>
</dbReference>
<organism evidence="6 7">
    <name type="scientific">Aurantiacibacter xanthus</name>
    <dbReference type="NCBI Taxonomy" id="1784712"/>
    <lineage>
        <taxon>Bacteria</taxon>
        <taxon>Pseudomonadati</taxon>
        <taxon>Pseudomonadota</taxon>
        <taxon>Alphaproteobacteria</taxon>
        <taxon>Sphingomonadales</taxon>
        <taxon>Erythrobacteraceae</taxon>
        <taxon>Aurantiacibacter</taxon>
    </lineage>
</organism>
<dbReference type="OrthoDB" id="7388552at2"/>
<evidence type="ECO:0000256" key="2">
    <source>
        <dbReference type="ARBA" id="ARBA00022908"/>
    </source>
</evidence>
<dbReference type="AlphaFoldDB" id="A0A3A1P6T2"/>
<dbReference type="CDD" id="cd00801">
    <property type="entry name" value="INT_P4_C"/>
    <property type="match status" value="1"/>
</dbReference>
<evidence type="ECO:0000313" key="6">
    <source>
        <dbReference type="EMBL" id="RIV84378.1"/>
    </source>
</evidence>
<comment type="caution">
    <text evidence="6">The sequence shown here is derived from an EMBL/GenBank/DDBJ whole genome shotgun (WGS) entry which is preliminary data.</text>
</comment>
<feature type="domain" description="Tyr recombinase" evidence="5">
    <location>
        <begin position="53"/>
        <end position="177"/>
    </location>
</feature>
<protein>
    <recommendedName>
        <fullName evidence="5">Tyr recombinase domain-containing protein</fullName>
    </recommendedName>
</protein>